<evidence type="ECO:0000256" key="1">
    <source>
        <dbReference type="ARBA" id="ARBA00004418"/>
    </source>
</evidence>
<keyword evidence="5" id="KW-0175">Coiled coil</keyword>
<name>K9WK42_9CYAN</name>
<dbReference type="Pfam" id="PF07813">
    <property type="entry name" value="LTXXQ"/>
    <property type="match status" value="1"/>
</dbReference>
<feature type="signal peptide" evidence="6">
    <location>
        <begin position="1"/>
        <end position="23"/>
    </location>
</feature>
<comment type="subcellular location">
    <subcellularLocation>
        <location evidence="1">Periplasm</location>
    </subcellularLocation>
</comment>
<evidence type="ECO:0000313" key="8">
    <source>
        <dbReference type="Proteomes" id="UP000010471"/>
    </source>
</evidence>
<reference evidence="7 8" key="1">
    <citation type="submission" date="2012-06" db="EMBL/GenBank/DDBJ databases">
        <title>Finished chromosome of genome of Microcoleus sp. PCC 7113.</title>
        <authorList>
            <consortium name="US DOE Joint Genome Institute"/>
            <person name="Gugger M."/>
            <person name="Coursin T."/>
            <person name="Rippka R."/>
            <person name="Tandeau De Marsac N."/>
            <person name="Huntemann M."/>
            <person name="Wei C.-L."/>
            <person name="Han J."/>
            <person name="Detter J.C."/>
            <person name="Han C."/>
            <person name="Tapia R."/>
            <person name="Chen A."/>
            <person name="Kyrpides N."/>
            <person name="Mavromatis K."/>
            <person name="Markowitz V."/>
            <person name="Szeto E."/>
            <person name="Ivanova N."/>
            <person name="Pagani I."/>
            <person name="Pati A."/>
            <person name="Goodwin L."/>
            <person name="Nordberg H.P."/>
            <person name="Cantor M.N."/>
            <person name="Hua S.X."/>
            <person name="Woyke T."/>
            <person name="Kerfeld C.A."/>
        </authorList>
    </citation>
    <scope>NUCLEOTIDE SEQUENCE [LARGE SCALE GENOMIC DNA]</scope>
    <source>
        <strain evidence="7 8">PCC 7113</strain>
    </source>
</reference>
<keyword evidence="3 6" id="KW-0732">Signal</keyword>
<dbReference type="Gene3D" id="1.20.120.1490">
    <property type="match status" value="1"/>
</dbReference>
<organism evidence="7 8">
    <name type="scientific">Allocoleopsis franciscana PCC 7113</name>
    <dbReference type="NCBI Taxonomy" id="1173027"/>
    <lineage>
        <taxon>Bacteria</taxon>
        <taxon>Bacillati</taxon>
        <taxon>Cyanobacteriota</taxon>
        <taxon>Cyanophyceae</taxon>
        <taxon>Coleofasciculales</taxon>
        <taxon>Coleofasciculaceae</taxon>
        <taxon>Allocoleopsis</taxon>
        <taxon>Allocoleopsis franciscana</taxon>
    </lineage>
</organism>
<dbReference type="KEGG" id="mic:Mic7113_4436"/>
<evidence type="ECO:0000256" key="6">
    <source>
        <dbReference type="SAM" id="SignalP"/>
    </source>
</evidence>
<feature type="chain" id="PRO_5003937439" evidence="6">
    <location>
        <begin position="24"/>
        <end position="160"/>
    </location>
</feature>
<evidence type="ECO:0000313" key="7">
    <source>
        <dbReference type="EMBL" id="AFZ20129.1"/>
    </source>
</evidence>
<dbReference type="CDD" id="cd09916">
    <property type="entry name" value="CpxP_like"/>
    <property type="match status" value="1"/>
</dbReference>
<keyword evidence="4" id="KW-0574">Periplasm</keyword>
<evidence type="ECO:0000256" key="5">
    <source>
        <dbReference type="SAM" id="Coils"/>
    </source>
</evidence>
<comment type="similarity">
    <text evidence="2">Belongs to the CpxP/Spy family.</text>
</comment>
<dbReference type="InterPro" id="IPR012899">
    <property type="entry name" value="LTXXQ"/>
</dbReference>
<dbReference type="EMBL" id="CP003630">
    <property type="protein sequence ID" value="AFZ20129.1"/>
    <property type="molecule type" value="Genomic_DNA"/>
</dbReference>
<evidence type="ECO:0000256" key="3">
    <source>
        <dbReference type="ARBA" id="ARBA00022729"/>
    </source>
</evidence>
<evidence type="ECO:0000256" key="2">
    <source>
        <dbReference type="ARBA" id="ARBA00008441"/>
    </source>
</evidence>
<sequence length="160" mass="18008">MWLHRVSVSSVLLLALGSAIALSKPNTPFPHLVGQNLGGKKGGGQGEFKLMEQLNLTSVQKQKLKAIYSQYKDRISQHKQAVRQSTQELRQLMVSTASTDEVRAKYQQVELVRHQLEAASFESMLAMREVLTPTQRSQFAQLMEQQGKLADNRMVPPRGY</sequence>
<evidence type="ECO:0000256" key="4">
    <source>
        <dbReference type="ARBA" id="ARBA00022764"/>
    </source>
</evidence>
<feature type="coiled-coil region" evidence="5">
    <location>
        <begin position="61"/>
        <end position="88"/>
    </location>
</feature>
<dbReference type="AlphaFoldDB" id="K9WK42"/>
<dbReference type="PANTHER" id="PTHR38102">
    <property type="entry name" value="PERIPLASMIC CHAPERONE SPY"/>
    <property type="match status" value="1"/>
</dbReference>
<keyword evidence="8" id="KW-1185">Reference proteome</keyword>
<dbReference type="RefSeq" id="WP_015184265.1">
    <property type="nucleotide sequence ID" value="NC_019738.1"/>
</dbReference>
<dbReference type="Proteomes" id="UP000010471">
    <property type="component" value="Chromosome"/>
</dbReference>
<protein>
    <submittedName>
        <fullName evidence="7">P pilus assembly/Cpx signaling pathway, periplasmic inhibitor/zinc-resistance associated protein</fullName>
    </submittedName>
</protein>
<dbReference type="STRING" id="1173027.Mic7113_4436"/>
<dbReference type="InterPro" id="IPR052211">
    <property type="entry name" value="Cpx_auxiliary_protein"/>
</dbReference>
<gene>
    <name evidence="7" type="ORF">Mic7113_4436</name>
</gene>
<dbReference type="HOGENOM" id="CLU_123310_1_0_3"/>
<dbReference type="GO" id="GO:0042597">
    <property type="term" value="C:periplasmic space"/>
    <property type="evidence" value="ECO:0007669"/>
    <property type="project" value="UniProtKB-SubCell"/>
</dbReference>
<dbReference type="eggNOG" id="COG3678">
    <property type="taxonomic scope" value="Bacteria"/>
</dbReference>
<dbReference type="OrthoDB" id="531812at2"/>
<proteinExistence type="inferred from homology"/>
<dbReference type="PANTHER" id="PTHR38102:SF1">
    <property type="entry name" value="PERIPLASMIC CHAPERONE SPY"/>
    <property type="match status" value="1"/>
</dbReference>
<accession>K9WK42</accession>